<name>A0ABR8PML1_9BACL</name>
<feature type="transmembrane region" description="Helical" evidence="1">
    <location>
        <begin position="43"/>
        <end position="62"/>
    </location>
</feature>
<reference evidence="2 3" key="1">
    <citation type="submission" date="2020-08" db="EMBL/GenBank/DDBJ databases">
        <title>A Genomic Blueprint of the Chicken Gut Microbiome.</title>
        <authorList>
            <person name="Gilroy R."/>
            <person name="Ravi A."/>
            <person name="Getino M."/>
            <person name="Pursley I."/>
            <person name="Horton D.L."/>
            <person name="Alikhan N.-F."/>
            <person name="Baker D."/>
            <person name="Gharbi K."/>
            <person name="Hall N."/>
            <person name="Watson M."/>
            <person name="Adriaenssens E.M."/>
            <person name="Foster-Nyarko E."/>
            <person name="Jarju S."/>
            <person name="Secka A."/>
            <person name="Antonio M."/>
            <person name="Oren A."/>
            <person name="Chaudhuri R."/>
            <person name="La Ragione R.M."/>
            <person name="Hildebrand F."/>
            <person name="Pallen M.J."/>
        </authorList>
    </citation>
    <scope>NUCLEOTIDE SEQUENCE [LARGE SCALE GENOMIC DNA]</scope>
    <source>
        <strain evidence="2 3">Sa3CUA8</strain>
    </source>
</reference>
<feature type="transmembrane region" description="Helical" evidence="1">
    <location>
        <begin position="71"/>
        <end position="92"/>
    </location>
</feature>
<gene>
    <name evidence="2" type="ORF">H9659_13880</name>
</gene>
<dbReference type="EMBL" id="JACSQY010000013">
    <property type="protein sequence ID" value="MBD7909422.1"/>
    <property type="molecule type" value="Genomic_DNA"/>
</dbReference>
<protein>
    <submittedName>
        <fullName evidence="2">Uncharacterized protein</fullName>
    </submittedName>
</protein>
<keyword evidence="1" id="KW-1133">Transmembrane helix</keyword>
<organism evidence="2 3">
    <name type="scientific">Sporosarcina gallistercoris</name>
    <dbReference type="NCBI Taxonomy" id="2762245"/>
    <lineage>
        <taxon>Bacteria</taxon>
        <taxon>Bacillati</taxon>
        <taxon>Bacillota</taxon>
        <taxon>Bacilli</taxon>
        <taxon>Bacillales</taxon>
        <taxon>Caryophanaceae</taxon>
        <taxon>Sporosarcina</taxon>
    </lineage>
</organism>
<sequence length="102" mass="11690">MKEFNYHILVAIVNVILLGFICLFLLIASFSVSAPIDDPIDKVSRNISTGFMFVLWAVNYWLQYKSKKKKWYLPLAGAVLYVAIVFIALGYVSPFLRELLIK</sequence>
<comment type="caution">
    <text evidence="2">The sequence shown here is derived from an EMBL/GenBank/DDBJ whole genome shotgun (WGS) entry which is preliminary data.</text>
</comment>
<keyword evidence="1" id="KW-0472">Membrane</keyword>
<keyword evidence="1" id="KW-0812">Transmembrane</keyword>
<proteinExistence type="predicted"/>
<dbReference type="RefSeq" id="WP_191691591.1">
    <property type="nucleotide sequence ID" value="NZ_JACSQY010000013.1"/>
</dbReference>
<keyword evidence="3" id="KW-1185">Reference proteome</keyword>
<accession>A0ABR8PML1</accession>
<evidence type="ECO:0000313" key="3">
    <source>
        <dbReference type="Proteomes" id="UP000659496"/>
    </source>
</evidence>
<evidence type="ECO:0000313" key="2">
    <source>
        <dbReference type="EMBL" id="MBD7909422.1"/>
    </source>
</evidence>
<evidence type="ECO:0000256" key="1">
    <source>
        <dbReference type="SAM" id="Phobius"/>
    </source>
</evidence>
<feature type="transmembrane region" description="Helical" evidence="1">
    <location>
        <begin position="7"/>
        <end position="31"/>
    </location>
</feature>
<dbReference type="Proteomes" id="UP000659496">
    <property type="component" value="Unassembled WGS sequence"/>
</dbReference>